<feature type="compositionally biased region" description="Polar residues" evidence="1">
    <location>
        <begin position="40"/>
        <end position="51"/>
    </location>
</feature>
<dbReference type="PANTHER" id="PTHR43481">
    <property type="entry name" value="FRUCTOSE-1-PHOSPHATE PHOSPHATASE"/>
    <property type="match status" value="1"/>
</dbReference>
<sequence>MSSTPATQLKFVATSAVFDLDGTLTDSTAEVAVTSSSYNSNVATPALTPNDSPASSRRSSISSISSVSSRPRRPSFATELQKSLFELSLKDRAEARIAESTPVRRRPGARVLLESLPTEKYAVLSFGSLDYVHDCMFRAGLPCPKYTVTAEDSIAEVGVFSLAAQRMDFATPGRCAVFVNSPEGIREAIAEGAGTVIGVCGTYSREQLEQEQLHYVVDNLEAVRCTVLQSGELEFHVWPPKRVPVPESVPEKKPPVKTKMLPKLRTRDMWEDMLRSRTLSPLSPSPLPRRQSAFIDSLPEWLRNADVWDEE</sequence>
<evidence type="ECO:0000256" key="1">
    <source>
        <dbReference type="SAM" id="MobiDB-lite"/>
    </source>
</evidence>
<gene>
    <name evidence="2" type="ORF">D9758_006719</name>
</gene>
<evidence type="ECO:0000313" key="3">
    <source>
        <dbReference type="Proteomes" id="UP000559256"/>
    </source>
</evidence>
<dbReference type="Gene3D" id="3.40.50.1000">
    <property type="entry name" value="HAD superfamily/HAD-like"/>
    <property type="match status" value="1"/>
</dbReference>
<dbReference type="PANTHER" id="PTHR43481:SF2">
    <property type="entry name" value="PHOSPHATASE"/>
    <property type="match status" value="1"/>
</dbReference>
<feature type="region of interest" description="Disordered" evidence="1">
    <location>
        <begin position="40"/>
        <end position="75"/>
    </location>
</feature>
<dbReference type="InterPro" id="IPR036412">
    <property type="entry name" value="HAD-like_sf"/>
</dbReference>
<organism evidence="2 3">
    <name type="scientific">Tetrapyrgos nigripes</name>
    <dbReference type="NCBI Taxonomy" id="182062"/>
    <lineage>
        <taxon>Eukaryota</taxon>
        <taxon>Fungi</taxon>
        <taxon>Dikarya</taxon>
        <taxon>Basidiomycota</taxon>
        <taxon>Agaricomycotina</taxon>
        <taxon>Agaricomycetes</taxon>
        <taxon>Agaricomycetidae</taxon>
        <taxon>Agaricales</taxon>
        <taxon>Marasmiineae</taxon>
        <taxon>Marasmiaceae</taxon>
        <taxon>Tetrapyrgos</taxon>
    </lineage>
</organism>
<dbReference type="OrthoDB" id="40579at2759"/>
<evidence type="ECO:0000313" key="2">
    <source>
        <dbReference type="EMBL" id="KAF5366022.1"/>
    </source>
</evidence>
<keyword evidence="3" id="KW-1185">Reference proteome</keyword>
<dbReference type="Gene3D" id="1.10.150.240">
    <property type="entry name" value="Putative phosphatase, domain 2"/>
    <property type="match status" value="1"/>
</dbReference>
<dbReference type="EMBL" id="JAACJM010000025">
    <property type="protein sequence ID" value="KAF5366022.1"/>
    <property type="molecule type" value="Genomic_DNA"/>
</dbReference>
<name>A0A8H5LQP4_9AGAR</name>
<dbReference type="InterPro" id="IPR023198">
    <property type="entry name" value="PGP-like_dom2"/>
</dbReference>
<comment type="caution">
    <text evidence="2">The sequence shown here is derived from an EMBL/GenBank/DDBJ whole genome shotgun (WGS) entry which is preliminary data.</text>
</comment>
<reference evidence="2 3" key="1">
    <citation type="journal article" date="2020" name="ISME J.">
        <title>Uncovering the hidden diversity of litter-decomposition mechanisms in mushroom-forming fungi.</title>
        <authorList>
            <person name="Floudas D."/>
            <person name="Bentzer J."/>
            <person name="Ahren D."/>
            <person name="Johansson T."/>
            <person name="Persson P."/>
            <person name="Tunlid A."/>
        </authorList>
    </citation>
    <scope>NUCLEOTIDE SEQUENCE [LARGE SCALE GENOMIC DNA]</scope>
    <source>
        <strain evidence="2 3">CBS 291.85</strain>
    </source>
</reference>
<dbReference type="Proteomes" id="UP000559256">
    <property type="component" value="Unassembled WGS sequence"/>
</dbReference>
<dbReference type="SUPFAM" id="SSF56784">
    <property type="entry name" value="HAD-like"/>
    <property type="match status" value="1"/>
</dbReference>
<accession>A0A8H5LQP4</accession>
<protein>
    <submittedName>
        <fullName evidence="2">Uncharacterized protein</fullName>
    </submittedName>
</protein>
<dbReference type="InterPro" id="IPR051806">
    <property type="entry name" value="HAD-like_SPP"/>
</dbReference>
<dbReference type="InterPro" id="IPR023214">
    <property type="entry name" value="HAD_sf"/>
</dbReference>
<feature type="compositionally biased region" description="Low complexity" evidence="1">
    <location>
        <begin position="52"/>
        <end position="69"/>
    </location>
</feature>
<dbReference type="AlphaFoldDB" id="A0A8H5LQP4"/>
<dbReference type="GO" id="GO:0050308">
    <property type="term" value="F:sugar-phosphatase activity"/>
    <property type="evidence" value="ECO:0007669"/>
    <property type="project" value="TreeGrafter"/>
</dbReference>
<proteinExistence type="predicted"/>